<accession>A0A7C6AAS2</accession>
<comment type="caution">
    <text evidence="2">The sequence shown here is derived from an EMBL/GenBank/DDBJ whole genome shotgun (WGS) entry which is preliminary data.</text>
</comment>
<evidence type="ECO:0000259" key="1">
    <source>
        <dbReference type="PROSITE" id="PS51186"/>
    </source>
</evidence>
<dbReference type="EMBL" id="DTLI01000209">
    <property type="protein sequence ID" value="HHS52929.1"/>
    <property type="molecule type" value="Genomic_DNA"/>
</dbReference>
<protein>
    <submittedName>
        <fullName evidence="2">N-acetyltransferase</fullName>
    </submittedName>
</protein>
<dbReference type="SUPFAM" id="SSF55729">
    <property type="entry name" value="Acyl-CoA N-acyltransferases (Nat)"/>
    <property type="match status" value="1"/>
</dbReference>
<proteinExistence type="predicted"/>
<dbReference type="CDD" id="cd04301">
    <property type="entry name" value="NAT_SF"/>
    <property type="match status" value="1"/>
</dbReference>
<organism evidence="2">
    <name type="scientific">candidate division WOR-3 bacterium</name>
    <dbReference type="NCBI Taxonomy" id="2052148"/>
    <lineage>
        <taxon>Bacteria</taxon>
        <taxon>Bacteria division WOR-3</taxon>
    </lineage>
</organism>
<gene>
    <name evidence="2" type="ORF">ENW73_08780</name>
</gene>
<dbReference type="PROSITE" id="PS51186">
    <property type="entry name" value="GNAT"/>
    <property type="match status" value="1"/>
</dbReference>
<evidence type="ECO:0000313" key="2">
    <source>
        <dbReference type="EMBL" id="HHS52929.1"/>
    </source>
</evidence>
<reference evidence="2" key="1">
    <citation type="journal article" date="2020" name="mSystems">
        <title>Genome- and Community-Level Interaction Insights into Carbon Utilization and Element Cycling Functions of Hydrothermarchaeota in Hydrothermal Sediment.</title>
        <authorList>
            <person name="Zhou Z."/>
            <person name="Liu Y."/>
            <person name="Xu W."/>
            <person name="Pan J."/>
            <person name="Luo Z.H."/>
            <person name="Li M."/>
        </authorList>
    </citation>
    <scope>NUCLEOTIDE SEQUENCE [LARGE SCALE GENOMIC DNA]</scope>
    <source>
        <strain evidence="2">SpSt-876</strain>
    </source>
</reference>
<dbReference type="AlphaFoldDB" id="A0A7C6AAS2"/>
<dbReference type="InterPro" id="IPR016181">
    <property type="entry name" value="Acyl_CoA_acyltransferase"/>
</dbReference>
<feature type="domain" description="N-acetyltransferase" evidence="1">
    <location>
        <begin position="15"/>
        <end position="191"/>
    </location>
</feature>
<dbReference type="Gene3D" id="3.40.630.30">
    <property type="match status" value="1"/>
</dbReference>
<name>A0A7C6AAS2_UNCW3</name>
<dbReference type="GO" id="GO:0016747">
    <property type="term" value="F:acyltransferase activity, transferring groups other than amino-acyl groups"/>
    <property type="evidence" value="ECO:0007669"/>
    <property type="project" value="InterPro"/>
</dbReference>
<sequence>MMHKVTLQELVNRIVNQVPAQTDEALQKYINNLPEAKITPPKPELRVDEFFVSFRRYVDVVTKEGLLEIWLGMGENELIGYVRLDPNWTDGKDEKRKRWEITRAYVRPKYRGNYYSIFMCELGINLAKKNKADVIVAYPRHVAMLITLIDYGFRTEAGTYDATLHRIVKQGRRWYRKNPSARRLYYAQEFRPFIQDGSFIMEKNLLSKGKSFWHYLWEKI</sequence>
<dbReference type="Pfam" id="PF00583">
    <property type="entry name" value="Acetyltransf_1"/>
    <property type="match status" value="1"/>
</dbReference>
<keyword evidence="2" id="KW-0808">Transferase</keyword>
<dbReference type="InterPro" id="IPR000182">
    <property type="entry name" value="GNAT_dom"/>
</dbReference>